<dbReference type="Proteomes" id="UP000828048">
    <property type="component" value="Chromosome 12"/>
</dbReference>
<keyword evidence="2" id="KW-1185">Reference proteome</keyword>
<evidence type="ECO:0000313" key="1">
    <source>
        <dbReference type="EMBL" id="KAH7862986.1"/>
    </source>
</evidence>
<accession>A0ACB7ZBZ5</accession>
<evidence type="ECO:0000313" key="2">
    <source>
        <dbReference type="Proteomes" id="UP000828048"/>
    </source>
</evidence>
<comment type="caution">
    <text evidence="1">The sequence shown here is derived from an EMBL/GenBank/DDBJ whole genome shotgun (WGS) entry which is preliminary data.</text>
</comment>
<sequence>MMTSSRTTVVHKRSTSDDPSTAEARSKRQKIVEDEAERGLVLVSGMNAVTQKRGRRDDSNAERLKRVKVEEEDGDFASVLEHFKTLELKEGSSLTVTLQVKEETLEQERTLEEDVTKKEGTLEEDVTKKEGKKGVSKKGQKQERTLEEDVTKKEGTLEEDVTKKEGKKGVSKKGQKVPFPAAPILYCPCGAGVCRTRRTRTGRDSCRTFFSCPAYTSDLRGCAFLEWRQDRFKDDGSSTLMYSTYLHQVVEGEDRMTYKRCFRCRVAGHLKEECKRG</sequence>
<organism evidence="1 2">
    <name type="scientific">Vaccinium darrowii</name>
    <dbReference type="NCBI Taxonomy" id="229202"/>
    <lineage>
        <taxon>Eukaryota</taxon>
        <taxon>Viridiplantae</taxon>
        <taxon>Streptophyta</taxon>
        <taxon>Embryophyta</taxon>
        <taxon>Tracheophyta</taxon>
        <taxon>Spermatophyta</taxon>
        <taxon>Magnoliopsida</taxon>
        <taxon>eudicotyledons</taxon>
        <taxon>Gunneridae</taxon>
        <taxon>Pentapetalae</taxon>
        <taxon>asterids</taxon>
        <taxon>Ericales</taxon>
        <taxon>Ericaceae</taxon>
        <taxon>Vaccinioideae</taxon>
        <taxon>Vaccinieae</taxon>
        <taxon>Vaccinium</taxon>
    </lineage>
</organism>
<reference evidence="1 2" key="1">
    <citation type="journal article" date="2021" name="Hortic Res">
        <title>High-quality reference genome and annotation aids understanding of berry development for evergreen blueberry (Vaccinium darrowii).</title>
        <authorList>
            <person name="Yu J."/>
            <person name="Hulse-Kemp A.M."/>
            <person name="Babiker E."/>
            <person name="Staton M."/>
        </authorList>
    </citation>
    <scope>NUCLEOTIDE SEQUENCE [LARGE SCALE GENOMIC DNA]</scope>
    <source>
        <strain evidence="2">cv. NJ 8807/NJ 8810</strain>
        <tissue evidence="1">Young leaf</tissue>
    </source>
</reference>
<gene>
    <name evidence="1" type="ORF">Vadar_011845</name>
</gene>
<proteinExistence type="predicted"/>
<protein>
    <submittedName>
        <fullName evidence="1">Uncharacterized protein</fullName>
    </submittedName>
</protein>
<dbReference type="EMBL" id="CM037162">
    <property type="protein sequence ID" value="KAH7862986.1"/>
    <property type="molecule type" value="Genomic_DNA"/>
</dbReference>
<name>A0ACB7ZBZ5_9ERIC</name>